<evidence type="ECO:0000259" key="2">
    <source>
        <dbReference type="PROSITE" id="PS50853"/>
    </source>
</evidence>
<accession>A0A8B6BWY5</accession>
<dbReference type="SMART" id="SM00060">
    <property type="entry name" value="FN3"/>
    <property type="match status" value="2"/>
</dbReference>
<name>A0A8B6BWY5_MYTGA</name>
<gene>
    <name evidence="3" type="ORF">MGAL_10B027911</name>
</gene>
<evidence type="ECO:0000313" key="4">
    <source>
        <dbReference type="Proteomes" id="UP000596742"/>
    </source>
</evidence>
<dbReference type="Proteomes" id="UP000596742">
    <property type="component" value="Unassembled WGS sequence"/>
</dbReference>
<feature type="domain" description="Fibronectin type-III" evidence="2">
    <location>
        <begin position="225"/>
        <end position="328"/>
    </location>
</feature>
<dbReference type="Gene3D" id="2.60.40.10">
    <property type="entry name" value="Immunoglobulins"/>
    <property type="match status" value="2"/>
</dbReference>
<dbReference type="InterPro" id="IPR013783">
    <property type="entry name" value="Ig-like_fold"/>
</dbReference>
<dbReference type="SUPFAM" id="SSF49265">
    <property type="entry name" value="Fibronectin type III"/>
    <property type="match status" value="1"/>
</dbReference>
<dbReference type="AlphaFoldDB" id="A0A8B6BWY5"/>
<keyword evidence="4" id="KW-1185">Reference proteome</keyword>
<evidence type="ECO:0000256" key="1">
    <source>
        <dbReference type="ARBA" id="ARBA00022737"/>
    </source>
</evidence>
<protein>
    <recommendedName>
        <fullName evidence="2">Fibronectin type-III domain-containing protein</fullName>
    </recommendedName>
</protein>
<dbReference type="InterPro" id="IPR003961">
    <property type="entry name" value="FN3_dom"/>
</dbReference>
<proteinExistence type="predicted"/>
<dbReference type="EMBL" id="UYJE01000857">
    <property type="protein sequence ID" value="VDH97112.1"/>
    <property type="molecule type" value="Genomic_DNA"/>
</dbReference>
<evidence type="ECO:0000313" key="3">
    <source>
        <dbReference type="EMBL" id="VDH97112.1"/>
    </source>
</evidence>
<keyword evidence="1" id="KW-0677">Repeat</keyword>
<dbReference type="PANTHER" id="PTHR46708:SF2">
    <property type="entry name" value="FIBRONECTIN TYPE-III DOMAIN-CONTAINING PROTEIN"/>
    <property type="match status" value="1"/>
</dbReference>
<dbReference type="InterPro" id="IPR036116">
    <property type="entry name" value="FN3_sf"/>
</dbReference>
<feature type="domain" description="Fibronectin type-III" evidence="2">
    <location>
        <begin position="330"/>
        <end position="422"/>
    </location>
</feature>
<reference evidence="3" key="1">
    <citation type="submission" date="2018-11" db="EMBL/GenBank/DDBJ databases">
        <authorList>
            <person name="Alioto T."/>
            <person name="Alioto T."/>
        </authorList>
    </citation>
    <scope>NUCLEOTIDE SEQUENCE</scope>
</reference>
<dbReference type="PANTHER" id="PTHR46708">
    <property type="entry name" value="TENASCIN"/>
    <property type="match status" value="1"/>
</dbReference>
<dbReference type="InterPro" id="IPR050991">
    <property type="entry name" value="ECM_Regulatory_Proteins"/>
</dbReference>
<dbReference type="PROSITE" id="PS50853">
    <property type="entry name" value="FN3"/>
    <property type="match status" value="2"/>
</dbReference>
<dbReference type="CDD" id="cd00063">
    <property type="entry name" value="FN3"/>
    <property type="match status" value="2"/>
</dbReference>
<comment type="caution">
    <text evidence="3">The sequence shown here is derived from an EMBL/GenBank/DDBJ whole genome shotgun (WGS) entry which is preliminary data.</text>
</comment>
<organism evidence="3 4">
    <name type="scientific">Mytilus galloprovincialis</name>
    <name type="common">Mediterranean mussel</name>
    <dbReference type="NCBI Taxonomy" id="29158"/>
    <lineage>
        <taxon>Eukaryota</taxon>
        <taxon>Metazoa</taxon>
        <taxon>Spiralia</taxon>
        <taxon>Lophotrochozoa</taxon>
        <taxon>Mollusca</taxon>
        <taxon>Bivalvia</taxon>
        <taxon>Autobranchia</taxon>
        <taxon>Pteriomorphia</taxon>
        <taxon>Mytilida</taxon>
        <taxon>Mytiloidea</taxon>
        <taxon>Mytilidae</taxon>
        <taxon>Mytilinae</taxon>
        <taxon>Mytilus</taxon>
    </lineage>
</organism>
<sequence>MRASEFCNRSSLSTYSCLYDENSGDFVESCKTSVDFSPPGNKYVLRGRPDFTPCARNLYQPFRLWSNVSGQCLFKKSQCDDDGQLLYNNGTTESDRSCRCDYTRGYAFIQKPRHPCKCTPLEEDCSCYKKYCPHNTVLTPDYNCAQEDDIREKEIYECPKIVYDRLSTNSYSINGYTNVRNDLSHEISPELDACVVTVICTLLLIIVEVSLVLLRYDEQEKDLLPPNDIQLLQDTDCIILTWSHPLHTSADKRLHFKIKWRVNNSVEEFSHKVAGTVNSFKIPDVFPCAKYTITVTACICSKFGNTEHDGCTRESEHSEESTIITKAPFPPRDLKVMADVKGIYLSWSAPEYPTLNKIQHFKVKINDGNKQIRKVSSDKTYVLISDVFPSTSYSIRMSTCVRMWNDIQTEENQSSEFKTESEFTHGIQCETPAPCPPNDLKAVADVKGIHLTWSVPEYPTLDKIRLFKVEINNAKSNDVLTTRTVLHIATSPKVCAKIEQFAIERHF</sequence>
<dbReference type="OrthoDB" id="10469305at2759"/>